<feature type="transmembrane region" description="Helical" evidence="8">
    <location>
        <begin position="75"/>
        <end position="93"/>
    </location>
</feature>
<evidence type="ECO:0000256" key="7">
    <source>
        <dbReference type="PIRSR" id="PIRSR600715-1"/>
    </source>
</evidence>
<sequence length="330" mass="35139">MSYSLSAAILIAGLISAFAPLLVRAVLGKLNVFDVPNSRSSHTKPTLRGGGIAPMIALVAASIYSFLVIDDIELFNFKFVALVSIAIALVGLVEDLKGLPMKVRASLQLLGGVGLSTFLLLGENVGIAACGIAVFVFAYNINAANFMDGINGISALQGFVVGLIFAISGWIYSLQWLVLSGLVLSLIFVAFLPWNLISPGMFLGDVGSYLLGSMIISTSMLAWADGVSWIVAIAPLFIYWADTGFTLARRFVAGKPVFEAHRTHVYQQLTDRKLSHIKVAVIVTLFTAGCGVVAFAVATSKLDQVVGALLLFVIAALYLLLPTILRRGIK</sequence>
<protein>
    <submittedName>
        <fullName evidence="9">Undecaprenyl phosphate alpha-n-acetylglucosaminyltransferase</fullName>
    </submittedName>
</protein>
<name>A0A160PM12_9CORY</name>
<dbReference type="PANTHER" id="PTHR22926">
    <property type="entry name" value="PHOSPHO-N-ACETYLMURAMOYL-PENTAPEPTIDE-TRANSFERASE"/>
    <property type="match status" value="1"/>
</dbReference>
<keyword evidence="3 9" id="KW-0808">Transferase</keyword>
<dbReference type="GO" id="GO:0046872">
    <property type="term" value="F:metal ion binding"/>
    <property type="evidence" value="ECO:0007669"/>
    <property type="project" value="UniProtKB-KW"/>
</dbReference>
<dbReference type="Proteomes" id="UP000218244">
    <property type="component" value="Chromosome"/>
</dbReference>
<evidence type="ECO:0000256" key="1">
    <source>
        <dbReference type="ARBA" id="ARBA00004651"/>
    </source>
</evidence>
<keyword evidence="5 8" id="KW-1133">Transmembrane helix</keyword>
<dbReference type="AlphaFoldDB" id="A0A160PM12"/>
<proteinExistence type="predicted"/>
<reference evidence="9 10" key="1">
    <citation type="submission" date="2016-02" db="EMBL/GenBank/DDBJ databases">
        <title>Corynebacterium glutamicum N24 whole genome sequencing project.</title>
        <authorList>
            <person name="Matsutani M."/>
            <person name="Nangtapong N."/>
            <person name="Yakushi T."/>
            <person name="Matsushita K."/>
        </authorList>
    </citation>
    <scope>NUCLEOTIDE SEQUENCE [LARGE SCALE GENOMIC DNA]</scope>
    <source>
        <strain evidence="9 10">N24</strain>
    </source>
</reference>
<organism evidence="9 10">
    <name type="scientific">Corynebacterium suranareeae</name>
    <dbReference type="NCBI Taxonomy" id="2506452"/>
    <lineage>
        <taxon>Bacteria</taxon>
        <taxon>Bacillati</taxon>
        <taxon>Actinomycetota</taxon>
        <taxon>Actinomycetes</taxon>
        <taxon>Mycobacteriales</taxon>
        <taxon>Corynebacteriaceae</taxon>
        <taxon>Corynebacterium</taxon>
    </lineage>
</organism>
<feature type="transmembrane region" description="Helical" evidence="8">
    <location>
        <begin position="150"/>
        <end position="170"/>
    </location>
</feature>
<dbReference type="GO" id="GO:0016780">
    <property type="term" value="F:phosphotransferase activity, for other substituted phosphate groups"/>
    <property type="evidence" value="ECO:0007669"/>
    <property type="project" value="InterPro"/>
</dbReference>
<feature type="transmembrane region" description="Helical" evidence="8">
    <location>
        <begin position="305"/>
        <end position="325"/>
    </location>
</feature>
<dbReference type="GO" id="GO:0005886">
    <property type="term" value="C:plasma membrane"/>
    <property type="evidence" value="ECO:0007669"/>
    <property type="project" value="UniProtKB-SubCell"/>
</dbReference>
<dbReference type="EMBL" id="AP017369">
    <property type="protein sequence ID" value="BAU94749.1"/>
    <property type="molecule type" value="Genomic_DNA"/>
</dbReference>
<keyword evidence="7" id="KW-0460">Magnesium</keyword>
<feature type="binding site" evidence="7">
    <location>
        <position position="145"/>
    </location>
    <ligand>
        <name>Mg(2+)</name>
        <dbReference type="ChEBI" id="CHEBI:18420"/>
    </ligand>
</feature>
<dbReference type="GO" id="GO:0016757">
    <property type="term" value="F:glycosyltransferase activity"/>
    <property type="evidence" value="ECO:0007669"/>
    <property type="project" value="UniProtKB-KW"/>
</dbReference>
<feature type="transmembrane region" description="Helical" evidence="8">
    <location>
        <begin position="229"/>
        <end position="248"/>
    </location>
</feature>
<accession>A0A160PM12</accession>
<keyword evidence="9" id="KW-0328">Glycosyltransferase</keyword>
<feature type="transmembrane region" description="Helical" evidence="8">
    <location>
        <begin position="206"/>
        <end position="223"/>
    </location>
</feature>
<keyword evidence="2" id="KW-1003">Cell membrane</keyword>
<keyword evidence="4 8" id="KW-0812">Transmembrane</keyword>
<evidence type="ECO:0000256" key="3">
    <source>
        <dbReference type="ARBA" id="ARBA00022679"/>
    </source>
</evidence>
<dbReference type="GO" id="GO:0071555">
    <property type="term" value="P:cell wall organization"/>
    <property type="evidence" value="ECO:0007669"/>
    <property type="project" value="TreeGrafter"/>
</dbReference>
<feature type="transmembrane region" description="Helical" evidence="8">
    <location>
        <begin position="113"/>
        <end position="138"/>
    </location>
</feature>
<evidence type="ECO:0000256" key="8">
    <source>
        <dbReference type="SAM" id="Phobius"/>
    </source>
</evidence>
<evidence type="ECO:0000313" key="9">
    <source>
        <dbReference type="EMBL" id="BAU94749.1"/>
    </source>
</evidence>
<dbReference type="KEGG" id="csur:N24_0487"/>
<dbReference type="RefSeq" id="WP_157736388.1">
    <property type="nucleotide sequence ID" value="NZ_AP017369.1"/>
</dbReference>
<evidence type="ECO:0000256" key="5">
    <source>
        <dbReference type="ARBA" id="ARBA00022989"/>
    </source>
</evidence>
<dbReference type="PANTHER" id="PTHR22926:SF3">
    <property type="entry name" value="UNDECAPRENYL-PHOSPHATE ALPHA-N-ACETYLGLUCOSAMINYL 1-PHOSPHATE TRANSFERASE"/>
    <property type="match status" value="1"/>
</dbReference>
<gene>
    <name evidence="9" type="ORF">N24_0487</name>
</gene>
<feature type="binding site" evidence="7">
    <location>
        <position position="205"/>
    </location>
    <ligand>
        <name>Mg(2+)</name>
        <dbReference type="ChEBI" id="CHEBI:18420"/>
    </ligand>
</feature>
<feature type="transmembrane region" description="Helical" evidence="8">
    <location>
        <begin position="49"/>
        <end position="68"/>
    </location>
</feature>
<evidence type="ECO:0000313" key="10">
    <source>
        <dbReference type="Proteomes" id="UP000218244"/>
    </source>
</evidence>
<comment type="subcellular location">
    <subcellularLocation>
        <location evidence="1">Cell membrane</location>
        <topology evidence="1">Multi-pass membrane protein</topology>
    </subcellularLocation>
</comment>
<keyword evidence="6 8" id="KW-0472">Membrane</keyword>
<dbReference type="GO" id="GO:0044038">
    <property type="term" value="P:cell wall macromolecule biosynthetic process"/>
    <property type="evidence" value="ECO:0007669"/>
    <property type="project" value="TreeGrafter"/>
</dbReference>
<evidence type="ECO:0000256" key="6">
    <source>
        <dbReference type="ARBA" id="ARBA00023136"/>
    </source>
</evidence>
<feature type="transmembrane region" description="Helical" evidence="8">
    <location>
        <begin position="176"/>
        <end position="194"/>
    </location>
</feature>
<evidence type="ECO:0000256" key="2">
    <source>
        <dbReference type="ARBA" id="ARBA00022475"/>
    </source>
</evidence>
<evidence type="ECO:0000256" key="4">
    <source>
        <dbReference type="ARBA" id="ARBA00022692"/>
    </source>
</evidence>
<comment type="cofactor">
    <cofactor evidence="7">
        <name>Mg(2+)</name>
        <dbReference type="ChEBI" id="CHEBI:18420"/>
    </cofactor>
</comment>
<feature type="transmembrane region" description="Helical" evidence="8">
    <location>
        <begin position="279"/>
        <end position="299"/>
    </location>
</feature>
<dbReference type="InterPro" id="IPR000715">
    <property type="entry name" value="Glycosyl_transferase_4"/>
</dbReference>
<keyword evidence="10" id="KW-1185">Reference proteome</keyword>
<dbReference type="Pfam" id="PF00953">
    <property type="entry name" value="Glycos_transf_4"/>
    <property type="match status" value="1"/>
</dbReference>
<dbReference type="GO" id="GO:0009103">
    <property type="term" value="P:lipopolysaccharide biosynthetic process"/>
    <property type="evidence" value="ECO:0007669"/>
    <property type="project" value="TreeGrafter"/>
</dbReference>
<keyword evidence="7" id="KW-0479">Metal-binding</keyword>